<evidence type="ECO:0000256" key="2">
    <source>
        <dbReference type="ARBA" id="ARBA00010944"/>
    </source>
</evidence>
<comment type="similarity">
    <text evidence="2 6">Belongs to the dTDP-4-dehydrorhamnose reductase family.</text>
</comment>
<keyword evidence="6" id="KW-0560">Oxidoreductase</keyword>
<evidence type="ECO:0000313" key="9">
    <source>
        <dbReference type="Proteomes" id="UP000263900"/>
    </source>
</evidence>
<keyword evidence="9" id="KW-1185">Reference proteome</keyword>
<dbReference type="OrthoDB" id="9803892at2"/>
<dbReference type="PANTHER" id="PTHR10491">
    <property type="entry name" value="DTDP-4-DEHYDRORHAMNOSE REDUCTASE"/>
    <property type="match status" value="1"/>
</dbReference>
<evidence type="ECO:0000256" key="1">
    <source>
        <dbReference type="ARBA" id="ARBA00004781"/>
    </source>
</evidence>
<accession>A0A3B7MII2</accession>
<evidence type="ECO:0000259" key="7">
    <source>
        <dbReference type="Pfam" id="PF04321"/>
    </source>
</evidence>
<reference evidence="8 9" key="1">
    <citation type="submission" date="2018-09" db="EMBL/GenBank/DDBJ databases">
        <title>Genome sequencing of strain 6GH32-13.</title>
        <authorList>
            <person name="Weon H.-Y."/>
            <person name="Heo J."/>
            <person name="Kwon S.-W."/>
        </authorList>
    </citation>
    <scope>NUCLEOTIDE SEQUENCE [LARGE SCALE GENOMIC DNA]</scope>
    <source>
        <strain evidence="8 9">5GH32-13</strain>
    </source>
</reference>
<dbReference type="EC" id="1.1.1.133" evidence="3 6"/>
<comment type="pathway">
    <text evidence="1 6">Carbohydrate biosynthesis; dTDP-L-rhamnose biosynthesis.</text>
</comment>
<dbReference type="Proteomes" id="UP000263900">
    <property type="component" value="Chromosome"/>
</dbReference>
<evidence type="ECO:0000256" key="5">
    <source>
        <dbReference type="ARBA" id="ARBA00048200"/>
    </source>
</evidence>
<dbReference type="KEGG" id="pseg:D3H65_02910"/>
<evidence type="ECO:0000256" key="3">
    <source>
        <dbReference type="ARBA" id="ARBA00012929"/>
    </source>
</evidence>
<dbReference type="GO" id="GO:0005829">
    <property type="term" value="C:cytosol"/>
    <property type="evidence" value="ECO:0007669"/>
    <property type="project" value="TreeGrafter"/>
</dbReference>
<evidence type="ECO:0000256" key="4">
    <source>
        <dbReference type="ARBA" id="ARBA00017099"/>
    </source>
</evidence>
<evidence type="ECO:0000256" key="6">
    <source>
        <dbReference type="RuleBase" id="RU364082"/>
    </source>
</evidence>
<comment type="catalytic activity">
    <reaction evidence="5">
        <text>dTDP-beta-L-rhamnose + NADP(+) = dTDP-4-dehydro-beta-L-rhamnose + NADPH + H(+)</text>
        <dbReference type="Rhea" id="RHEA:21796"/>
        <dbReference type="ChEBI" id="CHEBI:15378"/>
        <dbReference type="ChEBI" id="CHEBI:57510"/>
        <dbReference type="ChEBI" id="CHEBI:57783"/>
        <dbReference type="ChEBI" id="CHEBI:58349"/>
        <dbReference type="ChEBI" id="CHEBI:62830"/>
        <dbReference type="EC" id="1.1.1.133"/>
    </reaction>
</comment>
<dbReference type="InterPro" id="IPR036291">
    <property type="entry name" value="NAD(P)-bd_dom_sf"/>
</dbReference>
<sequence length="299" mass="33361">MKILVTGANGLLGQHLVKLLLEKGFTVIATGKGEERMHPEGWGDQYEYHSLDITDATDIATVFTRVQPDVVVHAAAMTQVDECELNSEKCERVNVAATSQVLVDAEMYSSHFIYVSTDFVFDGEQGNYVEEDELKPVSYYGFTKMQAEAITETSTIPWAIVRTCLVYGNTLEGTRSNIITWVKSSLEQGKAIKVVSDQWRTPTYVEDLAKGILLIIEKKATGIYHISGKDLLTPYDIAMQTADLFHLDKSLMEKVDASTFNQPGRRPPKTGFVIEKARKELGFEPLSFGEGLRRMFAMG</sequence>
<dbReference type="AlphaFoldDB" id="A0A3B7MII2"/>
<keyword evidence="6" id="KW-0521">NADP</keyword>
<organism evidence="8 9">
    <name type="scientific">Paraflavitalea soli</name>
    <dbReference type="NCBI Taxonomy" id="2315862"/>
    <lineage>
        <taxon>Bacteria</taxon>
        <taxon>Pseudomonadati</taxon>
        <taxon>Bacteroidota</taxon>
        <taxon>Chitinophagia</taxon>
        <taxon>Chitinophagales</taxon>
        <taxon>Chitinophagaceae</taxon>
        <taxon>Paraflavitalea</taxon>
    </lineage>
</organism>
<evidence type="ECO:0000313" key="8">
    <source>
        <dbReference type="EMBL" id="AXY72980.1"/>
    </source>
</evidence>
<proteinExistence type="inferred from homology"/>
<dbReference type="Pfam" id="PF04321">
    <property type="entry name" value="RmlD_sub_bind"/>
    <property type="match status" value="1"/>
</dbReference>
<dbReference type="UniPathway" id="UPA00124"/>
<dbReference type="SUPFAM" id="SSF51735">
    <property type="entry name" value="NAD(P)-binding Rossmann-fold domains"/>
    <property type="match status" value="1"/>
</dbReference>
<gene>
    <name evidence="8" type="ORF">D3H65_02910</name>
</gene>
<comment type="function">
    <text evidence="6">Catalyzes the reduction of dTDP-6-deoxy-L-lyxo-4-hexulose to yield dTDP-L-rhamnose.</text>
</comment>
<dbReference type="Gene3D" id="3.40.50.720">
    <property type="entry name" value="NAD(P)-binding Rossmann-like Domain"/>
    <property type="match status" value="1"/>
</dbReference>
<dbReference type="GO" id="GO:0008831">
    <property type="term" value="F:dTDP-4-dehydrorhamnose reductase activity"/>
    <property type="evidence" value="ECO:0007669"/>
    <property type="project" value="UniProtKB-EC"/>
</dbReference>
<dbReference type="CDD" id="cd05254">
    <property type="entry name" value="dTDP_HR_like_SDR_e"/>
    <property type="match status" value="1"/>
</dbReference>
<dbReference type="InterPro" id="IPR005913">
    <property type="entry name" value="dTDP_dehydrorham_reduct"/>
</dbReference>
<feature type="domain" description="RmlD-like substrate binding" evidence="7">
    <location>
        <begin position="1"/>
        <end position="296"/>
    </location>
</feature>
<dbReference type="InterPro" id="IPR029903">
    <property type="entry name" value="RmlD-like-bd"/>
</dbReference>
<dbReference type="GO" id="GO:0019305">
    <property type="term" value="P:dTDP-rhamnose biosynthetic process"/>
    <property type="evidence" value="ECO:0007669"/>
    <property type="project" value="UniProtKB-UniPathway"/>
</dbReference>
<name>A0A3B7MII2_9BACT</name>
<dbReference type="EMBL" id="CP032157">
    <property type="protein sequence ID" value="AXY72980.1"/>
    <property type="molecule type" value="Genomic_DNA"/>
</dbReference>
<protein>
    <recommendedName>
        <fullName evidence="4 6">dTDP-4-dehydrorhamnose reductase</fullName>
        <ecNumber evidence="3 6">1.1.1.133</ecNumber>
    </recommendedName>
</protein>
<dbReference type="PANTHER" id="PTHR10491:SF4">
    <property type="entry name" value="METHIONINE ADENOSYLTRANSFERASE 2 SUBUNIT BETA"/>
    <property type="match status" value="1"/>
</dbReference>
<dbReference type="RefSeq" id="WP_119048818.1">
    <property type="nucleotide sequence ID" value="NZ_CP032157.1"/>
</dbReference>